<comment type="caution">
    <text evidence="1">The sequence shown here is derived from an EMBL/GenBank/DDBJ whole genome shotgun (WGS) entry which is preliminary data.</text>
</comment>
<protein>
    <submittedName>
        <fullName evidence="1">Uncharacterized protein</fullName>
    </submittedName>
</protein>
<gene>
    <name evidence="1" type="ORF">LCGC14_2113820</name>
</gene>
<reference evidence="1" key="1">
    <citation type="journal article" date="2015" name="Nature">
        <title>Complex archaea that bridge the gap between prokaryotes and eukaryotes.</title>
        <authorList>
            <person name="Spang A."/>
            <person name="Saw J.H."/>
            <person name="Jorgensen S.L."/>
            <person name="Zaremba-Niedzwiedzka K."/>
            <person name="Martijn J."/>
            <person name="Lind A.E."/>
            <person name="van Eijk R."/>
            <person name="Schleper C."/>
            <person name="Guy L."/>
            <person name="Ettema T.J."/>
        </authorList>
    </citation>
    <scope>NUCLEOTIDE SEQUENCE</scope>
</reference>
<dbReference type="AlphaFoldDB" id="A0A0F9H2J5"/>
<dbReference type="EMBL" id="LAZR01026177">
    <property type="protein sequence ID" value="KKL69552.1"/>
    <property type="molecule type" value="Genomic_DNA"/>
</dbReference>
<accession>A0A0F9H2J5</accession>
<name>A0A0F9H2J5_9ZZZZ</name>
<proteinExistence type="predicted"/>
<sequence length="64" mass="7327">MFQVQHQRDAVRLRYQDARRRDWYIAGNGATLSPDQARVLAFALNQAADAAQNQSHWVTVSVEK</sequence>
<organism evidence="1">
    <name type="scientific">marine sediment metagenome</name>
    <dbReference type="NCBI Taxonomy" id="412755"/>
    <lineage>
        <taxon>unclassified sequences</taxon>
        <taxon>metagenomes</taxon>
        <taxon>ecological metagenomes</taxon>
    </lineage>
</organism>
<evidence type="ECO:0000313" key="1">
    <source>
        <dbReference type="EMBL" id="KKL69552.1"/>
    </source>
</evidence>